<dbReference type="SUPFAM" id="SSF58014">
    <property type="entry name" value="Coiled-coil domain of nucleotide exchange factor GrpE"/>
    <property type="match status" value="1"/>
</dbReference>
<dbReference type="GO" id="GO:0051082">
    <property type="term" value="F:unfolded protein binding"/>
    <property type="evidence" value="ECO:0007669"/>
    <property type="project" value="TreeGrafter"/>
</dbReference>
<dbReference type="Gene3D" id="2.30.22.10">
    <property type="entry name" value="Head domain of nucleotide exchange factor GrpE"/>
    <property type="match status" value="1"/>
</dbReference>
<dbReference type="PROSITE" id="PS01071">
    <property type="entry name" value="GRPE"/>
    <property type="match status" value="1"/>
</dbReference>
<reference evidence="7" key="2">
    <citation type="submission" date="2021-04" db="EMBL/GenBank/DDBJ databases">
        <authorList>
            <person name="Gilroy R."/>
        </authorList>
    </citation>
    <scope>NUCLEOTIDE SEQUENCE</scope>
    <source>
        <strain evidence="7">ChiW7-2402</strain>
    </source>
</reference>
<dbReference type="PRINTS" id="PR00773">
    <property type="entry name" value="GRPEPROTEIN"/>
</dbReference>
<evidence type="ECO:0000256" key="3">
    <source>
        <dbReference type="HAMAP-Rule" id="MF_01151"/>
    </source>
</evidence>
<evidence type="ECO:0000256" key="2">
    <source>
        <dbReference type="ARBA" id="ARBA00023186"/>
    </source>
</evidence>
<keyword evidence="2 3" id="KW-0143">Chaperone</keyword>
<evidence type="ECO:0000313" key="7">
    <source>
        <dbReference type="EMBL" id="HIZ73267.1"/>
    </source>
</evidence>
<dbReference type="Proteomes" id="UP000824102">
    <property type="component" value="Unassembled WGS sequence"/>
</dbReference>
<comment type="subunit">
    <text evidence="3">Homodimer.</text>
</comment>
<dbReference type="GO" id="GO:0000774">
    <property type="term" value="F:adenyl-nucleotide exchange factor activity"/>
    <property type="evidence" value="ECO:0007669"/>
    <property type="project" value="InterPro"/>
</dbReference>
<dbReference type="GO" id="GO:0051087">
    <property type="term" value="F:protein-folding chaperone binding"/>
    <property type="evidence" value="ECO:0007669"/>
    <property type="project" value="InterPro"/>
</dbReference>
<dbReference type="GO" id="GO:0005737">
    <property type="term" value="C:cytoplasm"/>
    <property type="evidence" value="ECO:0007669"/>
    <property type="project" value="UniProtKB-SubCell"/>
</dbReference>
<evidence type="ECO:0000256" key="5">
    <source>
        <dbReference type="RuleBase" id="RU004478"/>
    </source>
</evidence>
<accession>A0A9D2K0C3</accession>
<dbReference type="Pfam" id="PF01025">
    <property type="entry name" value="GrpE"/>
    <property type="match status" value="1"/>
</dbReference>
<dbReference type="InterPro" id="IPR000740">
    <property type="entry name" value="GrpE"/>
</dbReference>
<feature type="compositionally biased region" description="Basic and acidic residues" evidence="6">
    <location>
        <begin position="1"/>
        <end position="20"/>
    </location>
</feature>
<proteinExistence type="inferred from homology"/>
<organism evidence="7 8">
    <name type="scientific">Candidatus Gallimonas intestinavium</name>
    <dbReference type="NCBI Taxonomy" id="2838603"/>
    <lineage>
        <taxon>Bacteria</taxon>
        <taxon>Bacillati</taxon>
        <taxon>Bacillota</taxon>
        <taxon>Clostridia</taxon>
        <taxon>Candidatus Gallimonas</taxon>
    </lineage>
</organism>
<dbReference type="InterPro" id="IPR009012">
    <property type="entry name" value="GrpE_head"/>
</dbReference>
<keyword evidence="3" id="KW-0963">Cytoplasm</keyword>
<sequence length="196" mass="21682">MNEIEKAKGGMSKEEIKEEVPVSEAQADAAEEMKEAEAVEEVENAELAAALKASEEAKAAAEEYKRKWYSVTAEYDNYRKRTASTRASAYAEGRADVVGKLFPVADNLERALASCQDEKTHKGIEMVLQAFLKILEEEKITPIDPVGQAFDPEKCEAIMASEPEEGEESGIVKQVFVKGYEQNGKVLRYAQVLVTK</sequence>
<dbReference type="EMBL" id="DXBB01000093">
    <property type="protein sequence ID" value="HIZ73267.1"/>
    <property type="molecule type" value="Genomic_DNA"/>
</dbReference>
<feature type="region of interest" description="Disordered" evidence="6">
    <location>
        <begin position="1"/>
        <end position="33"/>
    </location>
</feature>
<evidence type="ECO:0000313" key="8">
    <source>
        <dbReference type="Proteomes" id="UP000824102"/>
    </source>
</evidence>
<comment type="subcellular location">
    <subcellularLocation>
        <location evidence="3">Cytoplasm</location>
    </subcellularLocation>
</comment>
<dbReference type="PANTHER" id="PTHR21237">
    <property type="entry name" value="GRPE PROTEIN"/>
    <property type="match status" value="1"/>
</dbReference>
<dbReference type="SUPFAM" id="SSF51064">
    <property type="entry name" value="Head domain of nucleotide exchange factor GrpE"/>
    <property type="match status" value="1"/>
</dbReference>
<evidence type="ECO:0000256" key="4">
    <source>
        <dbReference type="RuleBase" id="RU000639"/>
    </source>
</evidence>
<comment type="function">
    <text evidence="3 4">Participates actively in the response to hyperosmotic and heat shock by preventing the aggregation of stress-denatured proteins, in association with DnaK and GrpE. It is the nucleotide exchange factor for DnaK and may function as a thermosensor. Unfolded proteins bind initially to DnaJ; upon interaction with the DnaJ-bound protein, DnaK hydrolyzes its bound ATP, resulting in the formation of a stable complex. GrpE releases ADP from DnaK; ATP binding to DnaK triggers the release of the substrate protein, thus completing the reaction cycle. Several rounds of ATP-dependent interactions between DnaJ, DnaK and GrpE are required for fully efficient folding.</text>
</comment>
<dbReference type="InterPro" id="IPR013805">
    <property type="entry name" value="GrpE_CC"/>
</dbReference>
<dbReference type="GO" id="GO:0042803">
    <property type="term" value="F:protein homodimerization activity"/>
    <property type="evidence" value="ECO:0007669"/>
    <property type="project" value="InterPro"/>
</dbReference>
<evidence type="ECO:0000256" key="1">
    <source>
        <dbReference type="ARBA" id="ARBA00009054"/>
    </source>
</evidence>
<dbReference type="CDD" id="cd00446">
    <property type="entry name" value="GrpE"/>
    <property type="match status" value="1"/>
</dbReference>
<reference evidence="7" key="1">
    <citation type="journal article" date="2021" name="PeerJ">
        <title>Extensive microbial diversity within the chicken gut microbiome revealed by metagenomics and culture.</title>
        <authorList>
            <person name="Gilroy R."/>
            <person name="Ravi A."/>
            <person name="Getino M."/>
            <person name="Pursley I."/>
            <person name="Horton D.L."/>
            <person name="Alikhan N.F."/>
            <person name="Baker D."/>
            <person name="Gharbi K."/>
            <person name="Hall N."/>
            <person name="Watson M."/>
            <person name="Adriaenssens E.M."/>
            <person name="Foster-Nyarko E."/>
            <person name="Jarju S."/>
            <person name="Secka A."/>
            <person name="Antonio M."/>
            <person name="Oren A."/>
            <person name="Chaudhuri R.R."/>
            <person name="La Ragione R."/>
            <person name="Hildebrand F."/>
            <person name="Pallen M.J."/>
        </authorList>
    </citation>
    <scope>NUCLEOTIDE SEQUENCE</scope>
    <source>
        <strain evidence="7">ChiW7-2402</strain>
    </source>
</reference>
<evidence type="ECO:0000256" key="6">
    <source>
        <dbReference type="SAM" id="MobiDB-lite"/>
    </source>
</evidence>
<dbReference type="AlphaFoldDB" id="A0A9D2K0C3"/>
<gene>
    <name evidence="3" type="primary">grpE</name>
    <name evidence="7" type="ORF">H9964_06780</name>
</gene>
<dbReference type="HAMAP" id="MF_01151">
    <property type="entry name" value="GrpE"/>
    <property type="match status" value="1"/>
</dbReference>
<protein>
    <recommendedName>
        <fullName evidence="3 4">Protein GrpE</fullName>
    </recommendedName>
    <alternativeName>
        <fullName evidence="3">HSP-70 cofactor</fullName>
    </alternativeName>
</protein>
<dbReference type="PANTHER" id="PTHR21237:SF23">
    <property type="entry name" value="GRPE PROTEIN HOMOLOG, MITOCHONDRIAL"/>
    <property type="match status" value="1"/>
</dbReference>
<dbReference type="Gene3D" id="3.90.20.20">
    <property type="match status" value="1"/>
</dbReference>
<dbReference type="GO" id="GO:0006457">
    <property type="term" value="P:protein folding"/>
    <property type="evidence" value="ECO:0007669"/>
    <property type="project" value="InterPro"/>
</dbReference>
<keyword evidence="3 4" id="KW-0346">Stress response</keyword>
<name>A0A9D2K0C3_9FIRM</name>
<comment type="similarity">
    <text evidence="1 3 5">Belongs to the GrpE family.</text>
</comment>
<comment type="caution">
    <text evidence="7">The sequence shown here is derived from an EMBL/GenBank/DDBJ whole genome shotgun (WGS) entry which is preliminary data.</text>
</comment>